<evidence type="ECO:0000313" key="2">
    <source>
        <dbReference type="EMBL" id="CAI9266357.1"/>
    </source>
</evidence>
<reference evidence="2" key="1">
    <citation type="submission" date="2023-04" db="EMBL/GenBank/DDBJ databases">
        <authorList>
            <person name="Vijverberg K."/>
            <person name="Xiong W."/>
            <person name="Schranz E."/>
        </authorList>
    </citation>
    <scope>NUCLEOTIDE SEQUENCE</scope>
</reference>
<sequence>MVYDNDDEEENVSKGSNIKRKKRDKELDDLERVAKEAEAHDKEARDGQVTLIIQKTLFLPWSMERILNEAINNLSIHWSDSVVAFDLENTSESQLDFPITLKAFLF</sequence>
<proteinExistence type="predicted"/>
<accession>A0AA35YA22</accession>
<dbReference type="Proteomes" id="UP001177003">
    <property type="component" value="Chromosome 0"/>
</dbReference>
<evidence type="ECO:0000256" key="1">
    <source>
        <dbReference type="SAM" id="MobiDB-lite"/>
    </source>
</evidence>
<protein>
    <submittedName>
        <fullName evidence="2">Uncharacterized protein</fullName>
    </submittedName>
</protein>
<feature type="region of interest" description="Disordered" evidence="1">
    <location>
        <begin position="1"/>
        <end position="24"/>
    </location>
</feature>
<feature type="compositionally biased region" description="Acidic residues" evidence="1">
    <location>
        <begin position="1"/>
        <end position="10"/>
    </location>
</feature>
<keyword evidence="3" id="KW-1185">Reference proteome</keyword>
<dbReference type="EMBL" id="OX465086">
    <property type="protein sequence ID" value="CAI9266357.1"/>
    <property type="molecule type" value="Genomic_DNA"/>
</dbReference>
<organism evidence="2 3">
    <name type="scientific">Lactuca saligna</name>
    <name type="common">Willowleaf lettuce</name>
    <dbReference type="NCBI Taxonomy" id="75948"/>
    <lineage>
        <taxon>Eukaryota</taxon>
        <taxon>Viridiplantae</taxon>
        <taxon>Streptophyta</taxon>
        <taxon>Embryophyta</taxon>
        <taxon>Tracheophyta</taxon>
        <taxon>Spermatophyta</taxon>
        <taxon>Magnoliopsida</taxon>
        <taxon>eudicotyledons</taxon>
        <taxon>Gunneridae</taxon>
        <taxon>Pentapetalae</taxon>
        <taxon>asterids</taxon>
        <taxon>campanulids</taxon>
        <taxon>Asterales</taxon>
        <taxon>Asteraceae</taxon>
        <taxon>Cichorioideae</taxon>
        <taxon>Cichorieae</taxon>
        <taxon>Lactucinae</taxon>
        <taxon>Lactuca</taxon>
    </lineage>
</organism>
<name>A0AA35YA22_LACSI</name>
<dbReference type="AlphaFoldDB" id="A0AA35YA22"/>
<evidence type="ECO:0000313" key="3">
    <source>
        <dbReference type="Proteomes" id="UP001177003"/>
    </source>
</evidence>
<gene>
    <name evidence="2" type="ORF">LSALG_LOCUS6921</name>
</gene>